<feature type="transmembrane region" description="Helical" evidence="5">
    <location>
        <begin position="450"/>
        <end position="469"/>
    </location>
</feature>
<name>A0AAW0QQP6_9PEZI</name>
<gene>
    <name evidence="7" type="ORF">PG999_009258</name>
</gene>
<keyword evidence="2 5" id="KW-0812">Transmembrane</keyword>
<feature type="transmembrane region" description="Helical" evidence="5">
    <location>
        <begin position="345"/>
        <end position="368"/>
    </location>
</feature>
<feature type="transmembrane region" description="Helical" evidence="5">
    <location>
        <begin position="139"/>
        <end position="159"/>
    </location>
</feature>
<dbReference type="PRINTS" id="PR01036">
    <property type="entry name" value="TCRTETB"/>
</dbReference>
<feature type="transmembrane region" description="Helical" evidence="5">
    <location>
        <begin position="239"/>
        <end position="255"/>
    </location>
</feature>
<evidence type="ECO:0000256" key="2">
    <source>
        <dbReference type="ARBA" id="ARBA00022692"/>
    </source>
</evidence>
<evidence type="ECO:0000256" key="5">
    <source>
        <dbReference type="SAM" id="Phobius"/>
    </source>
</evidence>
<dbReference type="InterPro" id="IPR011701">
    <property type="entry name" value="MFS"/>
</dbReference>
<dbReference type="InterPro" id="IPR036259">
    <property type="entry name" value="MFS_trans_sf"/>
</dbReference>
<feature type="transmembrane region" description="Helical" evidence="5">
    <location>
        <begin position="171"/>
        <end position="192"/>
    </location>
</feature>
<dbReference type="GO" id="GO:0005886">
    <property type="term" value="C:plasma membrane"/>
    <property type="evidence" value="ECO:0007669"/>
    <property type="project" value="TreeGrafter"/>
</dbReference>
<evidence type="ECO:0000256" key="1">
    <source>
        <dbReference type="ARBA" id="ARBA00004141"/>
    </source>
</evidence>
<protein>
    <recommendedName>
        <fullName evidence="6">Major facilitator superfamily (MFS) profile domain-containing protein</fullName>
    </recommendedName>
</protein>
<feature type="transmembrane region" description="Helical" evidence="5">
    <location>
        <begin position="407"/>
        <end position="429"/>
    </location>
</feature>
<accession>A0AAW0QQP6</accession>
<feature type="transmembrane region" description="Helical" evidence="5">
    <location>
        <begin position="311"/>
        <end position="333"/>
    </location>
</feature>
<feature type="transmembrane region" description="Helical" evidence="5">
    <location>
        <begin position="267"/>
        <end position="290"/>
    </location>
</feature>
<dbReference type="PANTHER" id="PTHR23501:SF43">
    <property type="entry name" value="MULTIDRUG TRANSPORTER, PUTATIVE (AFU_ORTHOLOGUE AFUA_6G03040)-RELATED"/>
    <property type="match status" value="1"/>
</dbReference>
<reference evidence="7 8" key="1">
    <citation type="submission" date="2023-01" db="EMBL/GenBank/DDBJ databases">
        <title>Analysis of 21 Apiospora genomes using comparative genomics revels a genus with tremendous synthesis potential of carbohydrate active enzymes and secondary metabolites.</title>
        <authorList>
            <person name="Sorensen T."/>
        </authorList>
    </citation>
    <scope>NUCLEOTIDE SEQUENCE [LARGE SCALE GENOMIC DNA]</scope>
    <source>
        <strain evidence="7 8">CBS 117206</strain>
    </source>
</reference>
<feature type="domain" description="Major facilitator superfamily (MFS) profile" evidence="6">
    <location>
        <begin position="40"/>
        <end position="529"/>
    </location>
</feature>
<dbReference type="AlphaFoldDB" id="A0AAW0QQP6"/>
<comment type="subcellular location">
    <subcellularLocation>
        <location evidence="1">Membrane</location>
        <topology evidence="1">Multi-pass membrane protein</topology>
    </subcellularLocation>
</comment>
<sequence length="554" mass="59625">MAAIEKSEDIPVAEDDVQSAHGNDGEGTQSEMPKLRFMILALGVCLGLFLSYIDTSIVATSLFSIGSEFDDLERVNWVAISYTLAYMGCAVVFARISDVIGRRDAFIAAYIVFFAFSIGCGFSQNSELFAVNQLIACRALQGVGGSGLYSLTMVILLEVSPDRFRSSLGSIIGTVIAIGGVLGPVLGGILTHYATWRWVFWINGPIGAVSMALFYCAWPKAEFLPDLERKKWSELDYPGSLLLVAAATLVVFPFQNAGSARNVWGQAIFLAPLLVGVVCWVALIVWTAFADRKWGDKLAAAIPMRLMRQRVYTATIFNTAVLGFAFIMLVYTFPLRLQVVDGKDALTAGLMLLPLLGASAVGSVVAGAVNSKQDWFCETLVVSSSLIVIGSGLLSTQSDSVDVEHKALGFLVLVGFGFGMSAASATMITSMRAAIRDEAPAQGILSQVRILGGSLGIAASSAILARHLVGIVDPRQLASIEHHPEDFTIEQLQAIRRAYSDAFNEDMHVCAIVSAVGVVLACAIWTRKRQSMAESRKQSLVEEVERRRAINAVA</sequence>
<dbReference type="EMBL" id="JAQQWP010000008">
    <property type="protein sequence ID" value="KAK8105899.1"/>
    <property type="molecule type" value="Genomic_DNA"/>
</dbReference>
<dbReference type="PANTHER" id="PTHR23501">
    <property type="entry name" value="MAJOR FACILITATOR SUPERFAMILY"/>
    <property type="match status" value="1"/>
</dbReference>
<comment type="caution">
    <text evidence="7">The sequence shown here is derived from an EMBL/GenBank/DDBJ whole genome shotgun (WGS) entry which is preliminary data.</text>
</comment>
<evidence type="ECO:0000259" key="6">
    <source>
        <dbReference type="PROSITE" id="PS50850"/>
    </source>
</evidence>
<dbReference type="SUPFAM" id="SSF103473">
    <property type="entry name" value="MFS general substrate transporter"/>
    <property type="match status" value="1"/>
</dbReference>
<evidence type="ECO:0000313" key="7">
    <source>
        <dbReference type="EMBL" id="KAK8105899.1"/>
    </source>
</evidence>
<feature type="transmembrane region" description="Helical" evidence="5">
    <location>
        <begin position="198"/>
        <end position="218"/>
    </location>
</feature>
<dbReference type="InterPro" id="IPR020846">
    <property type="entry name" value="MFS_dom"/>
</dbReference>
<feature type="transmembrane region" description="Helical" evidence="5">
    <location>
        <begin position="375"/>
        <end position="395"/>
    </location>
</feature>
<proteinExistence type="predicted"/>
<dbReference type="PROSITE" id="PS50850">
    <property type="entry name" value="MFS"/>
    <property type="match status" value="1"/>
</dbReference>
<feature type="transmembrane region" description="Helical" evidence="5">
    <location>
        <begin position="37"/>
        <end position="63"/>
    </location>
</feature>
<dbReference type="Pfam" id="PF07690">
    <property type="entry name" value="MFS_1"/>
    <property type="match status" value="1"/>
</dbReference>
<dbReference type="GO" id="GO:0022857">
    <property type="term" value="F:transmembrane transporter activity"/>
    <property type="evidence" value="ECO:0007669"/>
    <property type="project" value="InterPro"/>
</dbReference>
<keyword evidence="8" id="KW-1185">Reference proteome</keyword>
<feature type="transmembrane region" description="Helical" evidence="5">
    <location>
        <begin position="75"/>
        <end position="93"/>
    </location>
</feature>
<evidence type="ECO:0000256" key="4">
    <source>
        <dbReference type="ARBA" id="ARBA00023136"/>
    </source>
</evidence>
<dbReference type="Gene3D" id="1.20.1250.20">
    <property type="entry name" value="MFS general substrate transporter like domains"/>
    <property type="match status" value="1"/>
</dbReference>
<evidence type="ECO:0000256" key="3">
    <source>
        <dbReference type="ARBA" id="ARBA00022989"/>
    </source>
</evidence>
<keyword evidence="4 5" id="KW-0472">Membrane</keyword>
<keyword evidence="3 5" id="KW-1133">Transmembrane helix</keyword>
<organism evidence="7 8">
    <name type="scientific">Apiospora kogelbergensis</name>
    <dbReference type="NCBI Taxonomy" id="1337665"/>
    <lineage>
        <taxon>Eukaryota</taxon>
        <taxon>Fungi</taxon>
        <taxon>Dikarya</taxon>
        <taxon>Ascomycota</taxon>
        <taxon>Pezizomycotina</taxon>
        <taxon>Sordariomycetes</taxon>
        <taxon>Xylariomycetidae</taxon>
        <taxon>Amphisphaeriales</taxon>
        <taxon>Apiosporaceae</taxon>
        <taxon>Apiospora</taxon>
    </lineage>
</organism>
<evidence type="ECO:0000313" key="8">
    <source>
        <dbReference type="Proteomes" id="UP001392437"/>
    </source>
</evidence>
<feature type="transmembrane region" description="Helical" evidence="5">
    <location>
        <begin position="506"/>
        <end position="526"/>
    </location>
</feature>
<feature type="transmembrane region" description="Helical" evidence="5">
    <location>
        <begin position="105"/>
        <end position="124"/>
    </location>
</feature>
<dbReference type="Proteomes" id="UP001392437">
    <property type="component" value="Unassembled WGS sequence"/>
</dbReference>